<dbReference type="Pfam" id="PF05368">
    <property type="entry name" value="NmrA"/>
    <property type="match status" value="1"/>
</dbReference>
<organism evidence="2 3">
    <name type="scientific">Marinifilum breve</name>
    <dbReference type="NCBI Taxonomy" id="2184082"/>
    <lineage>
        <taxon>Bacteria</taxon>
        <taxon>Pseudomonadati</taxon>
        <taxon>Bacteroidota</taxon>
        <taxon>Bacteroidia</taxon>
        <taxon>Marinilabiliales</taxon>
        <taxon>Marinifilaceae</taxon>
    </lineage>
</organism>
<dbReference type="AlphaFoldDB" id="A0A2V4AD80"/>
<sequence>MKAKVLVVGCTGQTGSLIVDKLEQNKIVDVRYCSRRQDQVEKWKSEGKDAVYLDLDEPRTFGIALAGIDRLFILTGYTVDMLLQTKTLTDAAVKAGVSHIVHWGIFANWDCTEGHFAWHQLVETYIKASGIAWTNLHPNYFMENLINVTPIVDNQFVMFSGKARWGWTALDDAARVAAKVLEEGEKKHSGKSYWLSTEALNGDEAAEILTEELGRKITCDTKEPEELEALFNSGSTDVEITYARNAVDIMRQIQDGRMTYMGTIRDDVPYVTGTPSTSFREWVKIHKSELLNSLTSH</sequence>
<dbReference type="OrthoDB" id="9780595at2"/>
<dbReference type="PANTHER" id="PTHR43162:SF1">
    <property type="entry name" value="PRESTALK A DIFFERENTIATION PROTEIN A"/>
    <property type="match status" value="1"/>
</dbReference>
<comment type="caution">
    <text evidence="2">The sequence shown here is derived from an EMBL/GenBank/DDBJ whole genome shotgun (WGS) entry which is preliminary data.</text>
</comment>
<dbReference type="RefSeq" id="WP_110359608.1">
    <property type="nucleotide sequence ID" value="NZ_QFLI01000002.1"/>
</dbReference>
<dbReference type="InterPro" id="IPR008030">
    <property type="entry name" value="NmrA-like"/>
</dbReference>
<dbReference type="Proteomes" id="UP000248079">
    <property type="component" value="Unassembled WGS sequence"/>
</dbReference>
<gene>
    <name evidence="2" type="ORF">DF185_04805</name>
</gene>
<dbReference type="InterPro" id="IPR051604">
    <property type="entry name" value="Ergot_Alk_Oxidoreductase"/>
</dbReference>
<dbReference type="EMBL" id="QFLI01000002">
    <property type="protein sequence ID" value="PXY01974.1"/>
    <property type="molecule type" value="Genomic_DNA"/>
</dbReference>
<protein>
    <recommendedName>
        <fullName evidence="1">NmrA-like domain-containing protein</fullName>
    </recommendedName>
</protein>
<proteinExistence type="predicted"/>
<accession>A0A2V4AD80</accession>
<evidence type="ECO:0000313" key="3">
    <source>
        <dbReference type="Proteomes" id="UP000248079"/>
    </source>
</evidence>
<dbReference type="PANTHER" id="PTHR43162">
    <property type="match status" value="1"/>
</dbReference>
<dbReference type="InterPro" id="IPR036291">
    <property type="entry name" value="NAD(P)-bd_dom_sf"/>
</dbReference>
<dbReference type="SUPFAM" id="SSF51735">
    <property type="entry name" value="NAD(P)-binding Rossmann-fold domains"/>
    <property type="match status" value="1"/>
</dbReference>
<keyword evidence="3" id="KW-1185">Reference proteome</keyword>
<dbReference type="Gene3D" id="3.40.50.720">
    <property type="entry name" value="NAD(P)-binding Rossmann-like Domain"/>
    <property type="match status" value="1"/>
</dbReference>
<evidence type="ECO:0000259" key="1">
    <source>
        <dbReference type="Pfam" id="PF05368"/>
    </source>
</evidence>
<feature type="domain" description="NmrA-like" evidence="1">
    <location>
        <begin position="1"/>
        <end position="230"/>
    </location>
</feature>
<reference evidence="2 3" key="1">
    <citation type="submission" date="2018-05" db="EMBL/GenBank/DDBJ databases">
        <title>Marinifilum breve JC075T sp. nov., a marine bacterium isolated from Yongle Blue Hole in the South China Sea.</title>
        <authorList>
            <person name="Fu T."/>
        </authorList>
    </citation>
    <scope>NUCLEOTIDE SEQUENCE [LARGE SCALE GENOMIC DNA]</scope>
    <source>
        <strain evidence="2 3">JC075</strain>
    </source>
</reference>
<name>A0A2V4AD80_9BACT</name>
<dbReference type="Gene3D" id="3.90.25.10">
    <property type="entry name" value="UDP-galactose 4-epimerase, domain 1"/>
    <property type="match status" value="1"/>
</dbReference>
<evidence type="ECO:0000313" key="2">
    <source>
        <dbReference type="EMBL" id="PXY01974.1"/>
    </source>
</evidence>